<dbReference type="EMBL" id="KN410298">
    <property type="protein sequence ID" value="KHG18307.1"/>
    <property type="molecule type" value="Genomic_DNA"/>
</dbReference>
<accession>A0A0B0P0C8</accession>
<proteinExistence type="predicted"/>
<dbReference type="AlphaFoldDB" id="A0A0B0P0C8"/>
<sequence>MISCTILSGTVAPICDKCKTISGIWHCTSYCHFRVSLTIPNGSTGKIKSKKNV</sequence>
<name>A0A0B0P0C8_GOSAR</name>
<evidence type="ECO:0000313" key="2">
    <source>
        <dbReference type="Proteomes" id="UP000032142"/>
    </source>
</evidence>
<dbReference type="Proteomes" id="UP000032142">
    <property type="component" value="Unassembled WGS sequence"/>
</dbReference>
<protein>
    <submittedName>
        <fullName evidence="1">Uncharacterized protein</fullName>
    </submittedName>
</protein>
<gene>
    <name evidence="1" type="ORF">F383_22522</name>
</gene>
<keyword evidence="2" id="KW-1185">Reference proteome</keyword>
<organism evidence="1 2">
    <name type="scientific">Gossypium arboreum</name>
    <name type="common">Tree cotton</name>
    <name type="synonym">Gossypium nanking</name>
    <dbReference type="NCBI Taxonomy" id="29729"/>
    <lineage>
        <taxon>Eukaryota</taxon>
        <taxon>Viridiplantae</taxon>
        <taxon>Streptophyta</taxon>
        <taxon>Embryophyta</taxon>
        <taxon>Tracheophyta</taxon>
        <taxon>Spermatophyta</taxon>
        <taxon>Magnoliopsida</taxon>
        <taxon>eudicotyledons</taxon>
        <taxon>Gunneridae</taxon>
        <taxon>Pentapetalae</taxon>
        <taxon>rosids</taxon>
        <taxon>malvids</taxon>
        <taxon>Malvales</taxon>
        <taxon>Malvaceae</taxon>
        <taxon>Malvoideae</taxon>
        <taxon>Gossypium</taxon>
    </lineage>
</organism>
<reference evidence="2" key="1">
    <citation type="submission" date="2014-09" db="EMBL/GenBank/DDBJ databases">
        <authorList>
            <person name="Mudge J."/>
            <person name="Ramaraj T."/>
            <person name="Lindquist I.E."/>
            <person name="Bharti A.K."/>
            <person name="Sundararajan A."/>
            <person name="Cameron C.T."/>
            <person name="Woodward J.E."/>
            <person name="May G.D."/>
            <person name="Brubaker C."/>
            <person name="Broadhvest J."/>
            <person name="Wilkins T.A."/>
        </authorList>
    </citation>
    <scope>NUCLEOTIDE SEQUENCE</scope>
    <source>
        <strain evidence="2">cv. AKA8401</strain>
    </source>
</reference>
<evidence type="ECO:0000313" key="1">
    <source>
        <dbReference type="EMBL" id="KHG18307.1"/>
    </source>
</evidence>